<evidence type="ECO:0000313" key="1">
    <source>
        <dbReference type="EMBL" id="CAH1989848.1"/>
    </source>
</evidence>
<dbReference type="EMBL" id="CAKOFQ010007074">
    <property type="protein sequence ID" value="CAH1989848.1"/>
    <property type="molecule type" value="Genomic_DNA"/>
</dbReference>
<reference evidence="1" key="1">
    <citation type="submission" date="2022-03" db="EMBL/GenBank/DDBJ databases">
        <authorList>
            <person name="Sayadi A."/>
        </authorList>
    </citation>
    <scope>NUCLEOTIDE SEQUENCE</scope>
</reference>
<gene>
    <name evidence="1" type="ORF">ACAOBT_LOCUS19320</name>
</gene>
<protein>
    <submittedName>
        <fullName evidence="1">Uncharacterized protein</fullName>
    </submittedName>
</protein>
<accession>A0A9P0LES8</accession>
<dbReference type="Proteomes" id="UP001152888">
    <property type="component" value="Unassembled WGS sequence"/>
</dbReference>
<keyword evidence="2" id="KW-1185">Reference proteome</keyword>
<dbReference type="AlphaFoldDB" id="A0A9P0LES8"/>
<sequence length="99" mass="11286">DIETANNRINQDLAQIEKFSSSHNLPLNPLKTNMLVCANRTKKNTLKRDIDVYLKGNKLVHCTRWRCSHCACNTNTGQTLQPIILTLIIRIQHPFFVAG</sequence>
<evidence type="ECO:0000313" key="2">
    <source>
        <dbReference type="Proteomes" id="UP001152888"/>
    </source>
</evidence>
<name>A0A9P0LES8_ACAOB</name>
<proteinExistence type="predicted"/>
<comment type="caution">
    <text evidence="1">The sequence shown here is derived from an EMBL/GenBank/DDBJ whole genome shotgun (WGS) entry which is preliminary data.</text>
</comment>
<organism evidence="1 2">
    <name type="scientific">Acanthoscelides obtectus</name>
    <name type="common">Bean weevil</name>
    <name type="synonym">Bruchus obtectus</name>
    <dbReference type="NCBI Taxonomy" id="200917"/>
    <lineage>
        <taxon>Eukaryota</taxon>
        <taxon>Metazoa</taxon>
        <taxon>Ecdysozoa</taxon>
        <taxon>Arthropoda</taxon>
        <taxon>Hexapoda</taxon>
        <taxon>Insecta</taxon>
        <taxon>Pterygota</taxon>
        <taxon>Neoptera</taxon>
        <taxon>Endopterygota</taxon>
        <taxon>Coleoptera</taxon>
        <taxon>Polyphaga</taxon>
        <taxon>Cucujiformia</taxon>
        <taxon>Chrysomeloidea</taxon>
        <taxon>Chrysomelidae</taxon>
        <taxon>Bruchinae</taxon>
        <taxon>Bruchini</taxon>
        <taxon>Acanthoscelides</taxon>
    </lineage>
</organism>
<feature type="non-terminal residue" evidence="1">
    <location>
        <position position="1"/>
    </location>
</feature>